<dbReference type="InterPro" id="IPR005025">
    <property type="entry name" value="FMN_Rdtase-like_dom"/>
</dbReference>
<accession>A0A1M6CE91</accession>
<dbReference type="EMBL" id="FQZS01000005">
    <property type="protein sequence ID" value="SHI59322.1"/>
    <property type="molecule type" value="Genomic_DNA"/>
</dbReference>
<evidence type="ECO:0000259" key="1">
    <source>
        <dbReference type="Pfam" id="PF03358"/>
    </source>
</evidence>
<dbReference type="Gene3D" id="3.40.50.360">
    <property type="match status" value="1"/>
</dbReference>
<proteinExistence type="predicted"/>
<dbReference type="RefSeq" id="WP_073024659.1">
    <property type="nucleotide sequence ID" value="NZ_FQZS01000005.1"/>
</dbReference>
<feature type="domain" description="NADPH-dependent FMN reductase-like" evidence="1">
    <location>
        <begin position="163"/>
        <end position="321"/>
    </location>
</feature>
<dbReference type="InterPro" id="IPR029039">
    <property type="entry name" value="Flavoprotein-like_sf"/>
</dbReference>
<sequence>MNTYVVASDMRSSMLEKMIQYTLGENDAEFITSSKALPDLTKSKIIFALELDGAGFYNSIAQILSELKTRGNDSMESSQAILLIHSPNELNTKWTAQNIIFQCNMLGCSFMGHPVVEATANLLNFKTWQKTLNHSLEEICLLQCQKLGQRFFSDKQPCFDNPNMLVLHASSKSTSNTLALWNMIKQHLSDKWSIMEQHVENGHVKDCAGCSFNTCIHFGKQKSCFYGGVMVEEIYPAIEKSNSIMWVCPNYNDSVSANIMAVINRITALYRQLSFYDKYIFSVIVSGNSGSDSVARQLIGSLNINKGFRLPPYFVIMSTANDPGSIYNVPEIEAMAQKYALNVIESIRI</sequence>
<dbReference type="SUPFAM" id="SSF52218">
    <property type="entry name" value="Flavoproteins"/>
    <property type="match status" value="1"/>
</dbReference>
<dbReference type="AlphaFoldDB" id="A0A1M6CE91"/>
<evidence type="ECO:0000313" key="2">
    <source>
        <dbReference type="EMBL" id="SHI59322.1"/>
    </source>
</evidence>
<reference evidence="2 3" key="1">
    <citation type="submission" date="2016-11" db="EMBL/GenBank/DDBJ databases">
        <authorList>
            <person name="Jaros S."/>
            <person name="Januszkiewicz K."/>
            <person name="Wedrychowicz H."/>
        </authorList>
    </citation>
    <scope>NUCLEOTIDE SEQUENCE [LARGE SCALE GENOMIC DNA]</scope>
    <source>
        <strain evidence="2 3">DSM 19022</strain>
    </source>
</reference>
<gene>
    <name evidence="2" type="ORF">SAMN02745176_00733</name>
</gene>
<dbReference type="Proteomes" id="UP000184442">
    <property type="component" value="Unassembled WGS sequence"/>
</dbReference>
<dbReference type="STRING" id="1122184.SAMN02745176_00733"/>
<keyword evidence="3" id="KW-1185">Reference proteome</keyword>
<organism evidence="2 3">
    <name type="scientific">Lutispora thermophila DSM 19022</name>
    <dbReference type="NCBI Taxonomy" id="1122184"/>
    <lineage>
        <taxon>Bacteria</taxon>
        <taxon>Bacillati</taxon>
        <taxon>Bacillota</taxon>
        <taxon>Clostridia</taxon>
        <taxon>Lutisporales</taxon>
        <taxon>Lutisporaceae</taxon>
        <taxon>Lutispora</taxon>
    </lineage>
</organism>
<evidence type="ECO:0000313" key="3">
    <source>
        <dbReference type="Proteomes" id="UP000184442"/>
    </source>
</evidence>
<protein>
    <submittedName>
        <fullName evidence="2">NADPH-dependent FMN reductase</fullName>
    </submittedName>
</protein>
<name>A0A1M6CE91_9FIRM</name>
<dbReference type="GO" id="GO:0016491">
    <property type="term" value="F:oxidoreductase activity"/>
    <property type="evidence" value="ECO:0007669"/>
    <property type="project" value="InterPro"/>
</dbReference>
<dbReference type="Pfam" id="PF03358">
    <property type="entry name" value="FMN_red"/>
    <property type="match status" value="1"/>
</dbReference>